<reference evidence="2" key="1">
    <citation type="journal article" date="2020" name="Cell">
        <title>Large-Scale Comparative Analyses of Tick Genomes Elucidate Their Genetic Diversity and Vector Capacities.</title>
        <authorList>
            <consortium name="Tick Genome and Microbiome Consortium (TIGMIC)"/>
            <person name="Jia N."/>
            <person name="Wang J."/>
            <person name="Shi W."/>
            <person name="Du L."/>
            <person name="Sun Y."/>
            <person name="Zhan W."/>
            <person name="Jiang J.F."/>
            <person name="Wang Q."/>
            <person name="Zhang B."/>
            <person name="Ji P."/>
            <person name="Bell-Sakyi L."/>
            <person name="Cui X.M."/>
            <person name="Yuan T.T."/>
            <person name="Jiang B.G."/>
            <person name="Yang W.F."/>
            <person name="Lam T.T."/>
            <person name="Chang Q.C."/>
            <person name="Ding S.J."/>
            <person name="Wang X.J."/>
            <person name="Zhu J.G."/>
            <person name="Ruan X.D."/>
            <person name="Zhao L."/>
            <person name="Wei J.T."/>
            <person name="Ye R.Z."/>
            <person name="Que T.C."/>
            <person name="Du C.H."/>
            <person name="Zhou Y.H."/>
            <person name="Cheng J.X."/>
            <person name="Dai P.F."/>
            <person name="Guo W.B."/>
            <person name="Han X.H."/>
            <person name="Huang E.J."/>
            <person name="Li L.F."/>
            <person name="Wei W."/>
            <person name="Gao Y.C."/>
            <person name="Liu J.Z."/>
            <person name="Shao H.Z."/>
            <person name="Wang X."/>
            <person name="Wang C.C."/>
            <person name="Yang T.C."/>
            <person name="Huo Q.B."/>
            <person name="Li W."/>
            <person name="Chen H.Y."/>
            <person name="Chen S.E."/>
            <person name="Zhou L.G."/>
            <person name="Ni X.B."/>
            <person name="Tian J.H."/>
            <person name="Sheng Y."/>
            <person name="Liu T."/>
            <person name="Pan Y.S."/>
            <person name="Xia L.Y."/>
            <person name="Li J."/>
            <person name="Zhao F."/>
            <person name="Cao W.C."/>
        </authorList>
    </citation>
    <scope>NUCLEOTIDE SEQUENCE</scope>
    <source>
        <strain evidence="2">Rsan-2018</strain>
    </source>
</reference>
<dbReference type="Proteomes" id="UP000821837">
    <property type="component" value="Chromosome 10"/>
</dbReference>
<organism evidence="2 3">
    <name type="scientific">Rhipicephalus sanguineus</name>
    <name type="common">Brown dog tick</name>
    <name type="synonym">Ixodes sanguineus</name>
    <dbReference type="NCBI Taxonomy" id="34632"/>
    <lineage>
        <taxon>Eukaryota</taxon>
        <taxon>Metazoa</taxon>
        <taxon>Ecdysozoa</taxon>
        <taxon>Arthropoda</taxon>
        <taxon>Chelicerata</taxon>
        <taxon>Arachnida</taxon>
        <taxon>Acari</taxon>
        <taxon>Parasitiformes</taxon>
        <taxon>Ixodida</taxon>
        <taxon>Ixodoidea</taxon>
        <taxon>Ixodidae</taxon>
        <taxon>Rhipicephalinae</taxon>
        <taxon>Rhipicephalus</taxon>
        <taxon>Rhipicephalus</taxon>
    </lineage>
</organism>
<keyword evidence="3" id="KW-1185">Reference proteome</keyword>
<comment type="caution">
    <text evidence="2">The sequence shown here is derived from an EMBL/GenBank/DDBJ whole genome shotgun (WGS) entry which is preliminary data.</text>
</comment>
<reference evidence="2" key="2">
    <citation type="submission" date="2021-09" db="EMBL/GenBank/DDBJ databases">
        <authorList>
            <person name="Jia N."/>
            <person name="Wang J."/>
            <person name="Shi W."/>
            <person name="Du L."/>
            <person name="Sun Y."/>
            <person name="Zhan W."/>
            <person name="Jiang J."/>
            <person name="Wang Q."/>
            <person name="Zhang B."/>
            <person name="Ji P."/>
            <person name="Sakyi L.B."/>
            <person name="Cui X."/>
            <person name="Yuan T."/>
            <person name="Jiang B."/>
            <person name="Yang W."/>
            <person name="Lam T.T.-Y."/>
            <person name="Chang Q."/>
            <person name="Ding S."/>
            <person name="Wang X."/>
            <person name="Zhu J."/>
            <person name="Ruan X."/>
            <person name="Zhao L."/>
            <person name="Wei J."/>
            <person name="Que T."/>
            <person name="Du C."/>
            <person name="Cheng J."/>
            <person name="Dai P."/>
            <person name="Han X."/>
            <person name="Huang E."/>
            <person name="Gao Y."/>
            <person name="Liu J."/>
            <person name="Shao H."/>
            <person name="Ye R."/>
            <person name="Li L."/>
            <person name="Wei W."/>
            <person name="Wang X."/>
            <person name="Wang C."/>
            <person name="Huo Q."/>
            <person name="Li W."/>
            <person name="Guo W."/>
            <person name="Chen H."/>
            <person name="Chen S."/>
            <person name="Zhou L."/>
            <person name="Zhou L."/>
            <person name="Ni X."/>
            <person name="Tian J."/>
            <person name="Zhou Y."/>
            <person name="Sheng Y."/>
            <person name="Liu T."/>
            <person name="Pan Y."/>
            <person name="Xia L."/>
            <person name="Li J."/>
            <person name="Zhao F."/>
            <person name="Cao W."/>
        </authorList>
    </citation>
    <scope>NUCLEOTIDE SEQUENCE</scope>
    <source>
        <strain evidence="2">Rsan-2018</strain>
        <tissue evidence="2">Larvae</tissue>
    </source>
</reference>
<proteinExistence type="predicted"/>
<name>A0A9D4T734_RHISA</name>
<protein>
    <submittedName>
        <fullName evidence="2">Uncharacterized protein</fullName>
    </submittedName>
</protein>
<dbReference type="AlphaFoldDB" id="A0A9D4T734"/>
<accession>A0A9D4T734</accession>
<evidence type="ECO:0000313" key="3">
    <source>
        <dbReference type="Proteomes" id="UP000821837"/>
    </source>
</evidence>
<feature type="region of interest" description="Disordered" evidence="1">
    <location>
        <begin position="28"/>
        <end position="77"/>
    </location>
</feature>
<evidence type="ECO:0000313" key="2">
    <source>
        <dbReference type="EMBL" id="KAH7975834.1"/>
    </source>
</evidence>
<dbReference type="EMBL" id="JABSTV010001246">
    <property type="protein sequence ID" value="KAH7975834.1"/>
    <property type="molecule type" value="Genomic_DNA"/>
</dbReference>
<gene>
    <name evidence="2" type="ORF">HPB52_005640</name>
</gene>
<sequence length="137" mass="14189">MRSTARSAGSNCRMLSGCSRVHSARLGPRSMGAACEPNEPYQEPARPPPAAESSDDTERCGGGGGAGHGPDTRQSVQLRDRGLASFARSHRARCGPTSDDCPHCHTLPHALLPTAGRAAASDASLVFQAAAAAGRRR</sequence>
<evidence type="ECO:0000256" key="1">
    <source>
        <dbReference type="SAM" id="MobiDB-lite"/>
    </source>
</evidence>